<evidence type="ECO:0000256" key="1">
    <source>
        <dbReference type="ARBA" id="ARBA00022679"/>
    </source>
</evidence>
<feature type="domain" description="Cytidyltransferase-like" evidence="3">
    <location>
        <begin position="34"/>
        <end position="128"/>
    </location>
</feature>
<keyword evidence="5" id="KW-1185">Reference proteome</keyword>
<dbReference type="Pfam" id="PF01467">
    <property type="entry name" value="CTP_transf_like"/>
    <property type="match status" value="1"/>
</dbReference>
<dbReference type="Proteomes" id="UP000654345">
    <property type="component" value="Unassembled WGS sequence"/>
</dbReference>
<reference evidence="4 5" key="1">
    <citation type="journal article" date="2021" name="Int. J. Syst. Evol. Microbiol.">
        <title>Reticulibacter mediterranei gen. nov., sp. nov., within the new family Reticulibacteraceae fam. nov., and Ktedonospora formicarum gen. nov., sp. nov., Ktedonobacter robiniae sp. nov., Dictyobacter formicarum sp. nov. and Dictyobacter arantiisoli sp. nov., belonging to the class Ktedonobacteria.</title>
        <authorList>
            <person name="Yabe S."/>
            <person name="Zheng Y."/>
            <person name="Wang C.M."/>
            <person name="Sakai Y."/>
            <person name="Abe K."/>
            <person name="Yokota A."/>
            <person name="Donadio S."/>
            <person name="Cavaletti L."/>
            <person name="Monciardini P."/>
        </authorList>
    </citation>
    <scope>NUCLEOTIDE SEQUENCE [LARGE SCALE GENOMIC DNA]</scope>
    <source>
        <strain evidence="4 5">SOSP1-30</strain>
    </source>
</reference>
<evidence type="ECO:0000259" key="3">
    <source>
        <dbReference type="Pfam" id="PF01467"/>
    </source>
</evidence>
<dbReference type="InterPro" id="IPR004821">
    <property type="entry name" value="Cyt_trans-like"/>
</dbReference>
<protein>
    <recommendedName>
        <fullName evidence="3">Cytidyltransferase-like domain-containing protein</fullName>
    </recommendedName>
</protein>
<dbReference type="PANTHER" id="PTHR43793:SF2">
    <property type="entry name" value="BIFUNCTIONAL PROTEIN HLDE"/>
    <property type="match status" value="1"/>
</dbReference>
<dbReference type="NCBIfam" id="TIGR00125">
    <property type="entry name" value="cyt_tran_rel"/>
    <property type="match status" value="1"/>
</dbReference>
<dbReference type="PANTHER" id="PTHR43793">
    <property type="entry name" value="FAD SYNTHASE"/>
    <property type="match status" value="1"/>
</dbReference>
<evidence type="ECO:0000313" key="5">
    <source>
        <dbReference type="Proteomes" id="UP000654345"/>
    </source>
</evidence>
<evidence type="ECO:0000313" key="4">
    <source>
        <dbReference type="EMBL" id="GHO52807.1"/>
    </source>
</evidence>
<dbReference type="InterPro" id="IPR050385">
    <property type="entry name" value="Archaeal_FAD_synthase"/>
</dbReference>
<name>A0ABQ3UJ98_9CHLR</name>
<comment type="caution">
    <text evidence="4">The sequence shown here is derived from an EMBL/GenBank/DDBJ whole genome shotgun (WGS) entry which is preliminary data.</text>
</comment>
<sequence length="171" mass="18820">MSKEMIETRSKVLSRAQLALEVARRQEAGERAVFTNGCFDLLHLGHIRYLQEARSLGDFLILGLNSDESVRHLKGPTRPLVSELERAELLAALACIDYVTIFGEPTASELIVTLEPAIYVKGGDYAGSVHGVDPEKLPEARIVFGYGGEVSLISYLPGHSTTELIQKIQRL</sequence>
<dbReference type="SUPFAM" id="SSF52374">
    <property type="entry name" value="Nucleotidylyl transferase"/>
    <property type="match status" value="1"/>
</dbReference>
<dbReference type="RefSeq" id="WP_201369674.1">
    <property type="nucleotide sequence ID" value="NZ_BNJG01000001.1"/>
</dbReference>
<evidence type="ECO:0000256" key="2">
    <source>
        <dbReference type="ARBA" id="ARBA00022695"/>
    </source>
</evidence>
<keyword evidence="1" id="KW-0808">Transferase</keyword>
<dbReference type="InterPro" id="IPR014729">
    <property type="entry name" value="Rossmann-like_a/b/a_fold"/>
</dbReference>
<accession>A0ABQ3UJ98</accession>
<keyword evidence="2" id="KW-0548">Nucleotidyltransferase</keyword>
<proteinExistence type="predicted"/>
<gene>
    <name evidence="4" type="ORF">KSB_12820</name>
</gene>
<dbReference type="Gene3D" id="3.40.50.620">
    <property type="entry name" value="HUPs"/>
    <property type="match status" value="1"/>
</dbReference>
<organism evidence="4 5">
    <name type="scientific">Ktedonobacter robiniae</name>
    <dbReference type="NCBI Taxonomy" id="2778365"/>
    <lineage>
        <taxon>Bacteria</taxon>
        <taxon>Bacillati</taxon>
        <taxon>Chloroflexota</taxon>
        <taxon>Ktedonobacteria</taxon>
        <taxon>Ktedonobacterales</taxon>
        <taxon>Ktedonobacteraceae</taxon>
        <taxon>Ktedonobacter</taxon>
    </lineage>
</organism>
<dbReference type="EMBL" id="BNJG01000001">
    <property type="protein sequence ID" value="GHO52807.1"/>
    <property type="molecule type" value="Genomic_DNA"/>
</dbReference>